<keyword evidence="3" id="KW-1185">Reference proteome</keyword>
<dbReference type="Proteomes" id="UP001597211">
    <property type="component" value="Unassembled WGS sequence"/>
</dbReference>
<sequence>MAKITAQTALPGLNGFLAAGTEESLRYERQHKLLGTAGQRKLKEATVLVAGIGGLGGTAALYLAAAGIGRLILAHEGIIREPDLNRQILMDAGCVGKERIATAVRNLKRINPDVAIEGHNAKITAESEPWVRRADLVIDARYDFPERYELNRLCVANGKPLVEAAMYGFEVSLTMIVPGLTPCLACLYPEREQEWEPFGFPVLGATSGLAGCLAAMEAVKWITGVGRPLIHRMLRINTLDMSQYAVSLRRNPDCACCKGM</sequence>
<dbReference type="InterPro" id="IPR035985">
    <property type="entry name" value="Ubiquitin-activating_enz"/>
</dbReference>
<dbReference type="RefSeq" id="WP_240267491.1">
    <property type="nucleotide sequence ID" value="NZ_JAKSXN010000001.1"/>
</dbReference>
<gene>
    <name evidence="2" type="ORF">ACFQ2Z_03070</name>
</gene>
<organism evidence="2 3">
    <name type="scientific">Paenibacillus timonensis</name>
    <dbReference type="NCBI Taxonomy" id="225915"/>
    <lineage>
        <taxon>Bacteria</taxon>
        <taxon>Bacillati</taxon>
        <taxon>Bacillota</taxon>
        <taxon>Bacilli</taxon>
        <taxon>Bacillales</taxon>
        <taxon>Paenibacillaceae</taxon>
        <taxon>Paenibacillus</taxon>
    </lineage>
</organism>
<dbReference type="PANTHER" id="PTHR10953">
    <property type="entry name" value="UBIQUITIN-ACTIVATING ENZYME E1"/>
    <property type="match status" value="1"/>
</dbReference>
<proteinExistence type="predicted"/>
<evidence type="ECO:0000313" key="3">
    <source>
        <dbReference type="Proteomes" id="UP001597211"/>
    </source>
</evidence>
<dbReference type="SUPFAM" id="SSF69572">
    <property type="entry name" value="Activating enzymes of the ubiquitin-like proteins"/>
    <property type="match status" value="1"/>
</dbReference>
<evidence type="ECO:0000313" key="2">
    <source>
        <dbReference type="EMBL" id="MFD1180331.1"/>
    </source>
</evidence>
<dbReference type="CDD" id="cd00757">
    <property type="entry name" value="ThiF_MoeB_HesA_family"/>
    <property type="match status" value="1"/>
</dbReference>
<reference evidence="3" key="1">
    <citation type="journal article" date="2019" name="Int. J. Syst. Evol. Microbiol.">
        <title>The Global Catalogue of Microorganisms (GCM) 10K type strain sequencing project: providing services to taxonomists for standard genome sequencing and annotation.</title>
        <authorList>
            <consortium name="The Broad Institute Genomics Platform"/>
            <consortium name="The Broad Institute Genome Sequencing Center for Infectious Disease"/>
            <person name="Wu L."/>
            <person name="Ma J."/>
        </authorList>
    </citation>
    <scope>NUCLEOTIDE SEQUENCE [LARGE SCALE GENOMIC DNA]</scope>
    <source>
        <strain evidence="3">CCUG 48216</strain>
    </source>
</reference>
<dbReference type="Pfam" id="PF00899">
    <property type="entry name" value="ThiF"/>
    <property type="match status" value="1"/>
</dbReference>
<protein>
    <submittedName>
        <fullName evidence="2">HesA/MoeB/ThiF family protein</fullName>
    </submittedName>
</protein>
<name>A0ABW3S7R5_9BACL</name>
<dbReference type="PANTHER" id="PTHR10953:SF102">
    <property type="entry name" value="ADENYLYLTRANSFERASE AND SULFURTRANSFERASE MOCS3"/>
    <property type="match status" value="1"/>
</dbReference>
<dbReference type="EMBL" id="JBHTKZ010000002">
    <property type="protein sequence ID" value="MFD1180331.1"/>
    <property type="molecule type" value="Genomic_DNA"/>
</dbReference>
<accession>A0ABW3S7R5</accession>
<dbReference type="InterPro" id="IPR045886">
    <property type="entry name" value="ThiF/MoeB/HesA"/>
</dbReference>
<dbReference type="Gene3D" id="3.40.50.720">
    <property type="entry name" value="NAD(P)-binding Rossmann-like Domain"/>
    <property type="match status" value="1"/>
</dbReference>
<comment type="caution">
    <text evidence="2">The sequence shown here is derived from an EMBL/GenBank/DDBJ whole genome shotgun (WGS) entry which is preliminary data.</text>
</comment>
<dbReference type="InterPro" id="IPR000594">
    <property type="entry name" value="ThiF_NAD_FAD-bd"/>
</dbReference>
<feature type="domain" description="THIF-type NAD/FAD binding fold" evidence="1">
    <location>
        <begin position="27"/>
        <end position="255"/>
    </location>
</feature>
<evidence type="ECO:0000259" key="1">
    <source>
        <dbReference type="Pfam" id="PF00899"/>
    </source>
</evidence>